<keyword evidence="2" id="KW-0645">Protease</keyword>
<keyword evidence="4" id="KW-0732">Signal</keyword>
<sequence length="282" mass="31473">MEQDIIDRAIEYEEAQRSSIGRRSNPKIGVYLHNVASGPTWEEGYVSEPLLQHQFSILHDVFRPHGFELSLRKISHTINPDWANSTIDSQAEADMKNALHQGTYTDVNIYILDRLFDHAPINDTIDHIDLGNDLGFAVYELGGLAHFPLAEVAQSSDYTSDGISLNHKVAWGAFNFTNNLGLVAVHEMGHWLGLPHPFSQGCEGLGDGIADTPNEDISVPLPGNATFMDCLPRDTCPHKQGLDPIHNYMGYTWDSCRTEFTPGQVDRMHTLFNLLRLPKVPA</sequence>
<keyword evidence="6" id="KW-0862">Zinc</keyword>
<protein>
    <submittedName>
        <fullName evidence="10">Related to Extracellular metalloprotease SMAC_06893</fullName>
    </submittedName>
</protein>
<comment type="similarity">
    <text evidence="1">Belongs to the peptidase M43B family.</text>
</comment>
<dbReference type="PANTHER" id="PTHR47466">
    <property type="match status" value="1"/>
</dbReference>
<dbReference type="Pfam" id="PF05572">
    <property type="entry name" value="Peptidase_M43"/>
    <property type="match status" value="1"/>
</dbReference>
<organism evidence="10 11">
    <name type="scientific">Rhynchosporium graminicola</name>
    <dbReference type="NCBI Taxonomy" id="2792576"/>
    <lineage>
        <taxon>Eukaryota</taxon>
        <taxon>Fungi</taxon>
        <taxon>Dikarya</taxon>
        <taxon>Ascomycota</taxon>
        <taxon>Pezizomycotina</taxon>
        <taxon>Leotiomycetes</taxon>
        <taxon>Helotiales</taxon>
        <taxon>Ploettnerulaceae</taxon>
        <taxon>Rhynchosporium</taxon>
    </lineage>
</organism>
<evidence type="ECO:0000256" key="2">
    <source>
        <dbReference type="ARBA" id="ARBA00022670"/>
    </source>
</evidence>
<evidence type="ECO:0000256" key="6">
    <source>
        <dbReference type="ARBA" id="ARBA00022833"/>
    </source>
</evidence>
<dbReference type="SUPFAM" id="SSF55486">
    <property type="entry name" value="Metalloproteases ('zincins'), catalytic domain"/>
    <property type="match status" value="1"/>
</dbReference>
<keyword evidence="11" id="KW-1185">Reference proteome</keyword>
<evidence type="ECO:0000256" key="3">
    <source>
        <dbReference type="ARBA" id="ARBA00022723"/>
    </source>
</evidence>
<dbReference type="InterPro" id="IPR008754">
    <property type="entry name" value="Peptidase_M43"/>
</dbReference>
<keyword evidence="7 10" id="KW-0482">Metalloprotease</keyword>
<evidence type="ECO:0000256" key="8">
    <source>
        <dbReference type="ARBA" id="ARBA00023157"/>
    </source>
</evidence>
<feature type="domain" description="Peptidase M43 pregnancy-associated plasma-A" evidence="9">
    <location>
        <begin position="138"/>
        <end position="270"/>
    </location>
</feature>
<evidence type="ECO:0000256" key="1">
    <source>
        <dbReference type="ARBA" id="ARBA00008721"/>
    </source>
</evidence>
<dbReference type="GO" id="GO:0006508">
    <property type="term" value="P:proteolysis"/>
    <property type="evidence" value="ECO:0007669"/>
    <property type="project" value="UniProtKB-KW"/>
</dbReference>
<dbReference type="Gene3D" id="3.40.390.10">
    <property type="entry name" value="Collagenase (Catalytic Domain)"/>
    <property type="match status" value="1"/>
</dbReference>
<evidence type="ECO:0000256" key="7">
    <source>
        <dbReference type="ARBA" id="ARBA00023049"/>
    </source>
</evidence>
<name>A0A1E1KHF3_9HELO</name>
<dbReference type="PANTHER" id="PTHR47466:SF1">
    <property type="entry name" value="METALLOPROTEASE MEP1 (AFU_ORTHOLOGUE AFUA_1G07730)-RELATED"/>
    <property type="match status" value="1"/>
</dbReference>
<evidence type="ECO:0000313" key="11">
    <source>
        <dbReference type="Proteomes" id="UP000178129"/>
    </source>
</evidence>
<evidence type="ECO:0000256" key="5">
    <source>
        <dbReference type="ARBA" id="ARBA00022801"/>
    </source>
</evidence>
<reference evidence="11" key="1">
    <citation type="submission" date="2016-03" db="EMBL/GenBank/DDBJ databases">
        <authorList>
            <person name="Ploux O."/>
        </authorList>
    </citation>
    <scope>NUCLEOTIDE SEQUENCE [LARGE SCALE GENOMIC DNA]</scope>
    <source>
        <strain evidence="11">UK7</strain>
    </source>
</reference>
<dbReference type="GO" id="GO:0008237">
    <property type="term" value="F:metallopeptidase activity"/>
    <property type="evidence" value="ECO:0007669"/>
    <property type="project" value="UniProtKB-KW"/>
</dbReference>
<proteinExistence type="inferred from homology"/>
<accession>A0A1E1KHF3</accession>
<dbReference type="Proteomes" id="UP000178129">
    <property type="component" value="Unassembled WGS sequence"/>
</dbReference>
<evidence type="ECO:0000259" key="9">
    <source>
        <dbReference type="Pfam" id="PF05572"/>
    </source>
</evidence>
<dbReference type="InterPro" id="IPR024079">
    <property type="entry name" value="MetalloPept_cat_dom_sf"/>
</dbReference>
<evidence type="ECO:0000313" key="10">
    <source>
        <dbReference type="EMBL" id="CZS96194.1"/>
    </source>
</evidence>
<dbReference type="GO" id="GO:0046872">
    <property type="term" value="F:metal ion binding"/>
    <property type="evidence" value="ECO:0007669"/>
    <property type="project" value="UniProtKB-KW"/>
</dbReference>
<dbReference type="InParanoid" id="A0A1E1KHF3"/>
<evidence type="ECO:0000256" key="4">
    <source>
        <dbReference type="ARBA" id="ARBA00022729"/>
    </source>
</evidence>
<comment type="caution">
    <text evidence="10">The sequence shown here is derived from an EMBL/GenBank/DDBJ whole genome shotgun (WGS) entry which is preliminary data.</text>
</comment>
<keyword evidence="5" id="KW-0378">Hydrolase</keyword>
<keyword evidence="8" id="KW-1015">Disulfide bond</keyword>
<gene>
    <name evidence="10" type="ORF">RCO7_05009</name>
</gene>
<dbReference type="AlphaFoldDB" id="A0A1E1KHF3"/>
<keyword evidence="3" id="KW-0479">Metal-binding</keyword>
<dbReference type="EMBL" id="FJUW01000012">
    <property type="protein sequence ID" value="CZS96194.1"/>
    <property type="molecule type" value="Genomic_DNA"/>
</dbReference>